<evidence type="ECO:0000256" key="1">
    <source>
        <dbReference type="SAM" id="MobiDB-lite"/>
    </source>
</evidence>
<gene>
    <name evidence="2" type="ORF">SAMN04487860_10769</name>
</gene>
<protein>
    <submittedName>
        <fullName evidence="2">Uncharacterized protein</fullName>
    </submittedName>
</protein>
<reference evidence="2 3" key="1">
    <citation type="submission" date="2016-11" db="EMBL/GenBank/DDBJ databases">
        <authorList>
            <person name="Jaros S."/>
            <person name="Januszkiewicz K."/>
            <person name="Wedrychowicz H."/>
        </authorList>
    </citation>
    <scope>NUCLEOTIDE SEQUENCE [LARGE SCALE GENOMIC DNA]</scope>
    <source>
        <strain evidence="2 3">Y1</strain>
    </source>
</reference>
<evidence type="ECO:0000313" key="2">
    <source>
        <dbReference type="EMBL" id="SHM59560.1"/>
    </source>
</evidence>
<feature type="compositionally biased region" description="Basic and acidic residues" evidence="1">
    <location>
        <begin position="9"/>
        <end position="24"/>
    </location>
</feature>
<name>A0A1M7K2Q4_RUMFL</name>
<organism evidence="2 3">
    <name type="scientific">Ruminococcus flavefaciens</name>
    <dbReference type="NCBI Taxonomy" id="1265"/>
    <lineage>
        <taxon>Bacteria</taxon>
        <taxon>Bacillati</taxon>
        <taxon>Bacillota</taxon>
        <taxon>Clostridia</taxon>
        <taxon>Eubacteriales</taxon>
        <taxon>Oscillospiraceae</taxon>
        <taxon>Ruminococcus</taxon>
    </lineage>
</organism>
<evidence type="ECO:0000313" key="3">
    <source>
        <dbReference type="Proteomes" id="UP000184394"/>
    </source>
</evidence>
<accession>A0A1M7K2Q4</accession>
<feature type="region of interest" description="Disordered" evidence="1">
    <location>
        <begin position="1"/>
        <end position="24"/>
    </location>
</feature>
<dbReference type="EMBL" id="FRCT01000007">
    <property type="protein sequence ID" value="SHM59560.1"/>
    <property type="molecule type" value="Genomic_DNA"/>
</dbReference>
<proteinExistence type="predicted"/>
<sequence length="43" mass="5217">MKRGLTNSVRKDYYNDNPDRDKETFAEKQMKAKGKETFKDEFR</sequence>
<dbReference type="RefSeq" id="WP_278290939.1">
    <property type="nucleotide sequence ID" value="NZ_FRCT01000007.1"/>
</dbReference>
<dbReference type="Proteomes" id="UP000184394">
    <property type="component" value="Unassembled WGS sequence"/>
</dbReference>
<dbReference type="AlphaFoldDB" id="A0A1M7K2Q4"/>